<name>A0A7X1AUQ2_9BACT</name>
<dbReference type="RefSeq" id="WP_185691106.1">
    <property type="nucleotide sequence ID" value="NZ_JACHVA010000016.1"/>
</dbReference>
<comment type="similarity">
    <text evidence="5">Belongs to the binding-protein-dependent transport system permease family.</text>
</comment>
<feature type="transmembrane region" description="Helical" evidence="5">
    <location>
        <begin position="207"/>
        <end position="229"/>
    </location>
</feature>
<feature type="transmembrane region" description="Helical" evidence="5">
    <location>
        <begin position="20"/>
        <end position="39"/>
    </location>
</feature>
<dbReference type="GO" id="GO:0055085">
    <property type="term" value="P:transmembrane transport"/>
    <property type="evidence" value="ECO:0007669"/>
    <property type="project" value="InterPro"/>
</dbReference>
<keyword evidence="5" id="KW-0813">Transport</keyword>
<keyword evidence="2 5" id="KW-0812">Transmembrane</keyword>
<feature type="transmembrane region" description="Helical" evidence="5">
    <location>
        <begin position="264"/>
        <end position="293"/>
    </location>
</feature>
<accession>A0A7X1AUQ2</accession>
<dbReference type="Proteomes" id="UP000525652">
    <property type="component" value="Unassembled WGS sequence"/>
</dbReference>
<dbReference type="GO" id="GO:0005886">
    <property type="term" value="C:plasma membrane"/>
    <property type="evidence" value="ECO:0007669"/>
    <property type="project" value="UniProtKB-SubCell"/>
</dbReference>
<sequence length="351" mass="39868">MNPITQRRLARFRGLRRGYWSFLILLVIILASAFAELWINHRALLVSYEGKLYFPTYGSEFTGETFGESYLYEADYRALKEKFSEPGNPNWVLMPIVPYSANESVYRDGSYPPYPPSFEQEHYLGTDPLGRDVLARLVYGFRIALGFSLALMAFTYLLAIVIGCAMGYFGSWIDLFGQRIMEIWSNIPFLYIVIILASTIPPNVRPSIRIGSLLFVMVIFNWVGMASYMRTASFRERARDYIAAARVVGTGPMKIIFRHLLPNTLSIVITFIPFTVASGITSLTALDFLGFGIPPPTPSWGELLEQGTQRLDAPWIVTSTFFAMVVVLILVTFVGEAFREAFDPKKFTYYR</sequence>
<dbReference type="PANTHER" id="PTHR30325">
    <property type="entry name" value="MEMBRANE COMPONENT OF ABC TRANSPORTER"/>
    <property type="match status" value="1"/>
</dbReference>
<evidence type="ECO:0000256" key="4">
    <source>
        <dbReference type="ARBA" id="ARBA00023136"/>
    </source>
</evidence>
<dbReference type="PANTHER" id="PTHR30325:SF0">
    <property type="entry name" value="INNER MEMBRANE ABC TRANSPORTER PERMEASE PROTEIN YEJE"/>
    <property type="match status" value="1"/>
</dbReference>
<dbReference type="CDD" id="cd06261">
    <property type="entry name" value="TM_PBP2"/>
    <property type="match status" value="1"/>
</dbReference>
<keyword evidence="3 5" id="KW-1133">Transmembrane helix</keyword>
<feature type="domain" description="ABC transmembrane type-1" evidence="6">
    <location>
        <begin position="145"/>
        <end position="339"/>
    </location>
</feature>
<evidence type="ECO:0000256" key="3">
    <source>
        <dbReference type="ARBA" id="ARBA00022989"/>
    </source>
</evidence>
<comment type="subcellular location">
    <subcellularLocation>
        <location evidence="1 5">Cell membrane</location>
        <topology evidence="1 5">Multi-pass membrane protein</topology>
    </subcellularLocation>
</comment>
<protein>
    <submittedName>
        <fullName evidence="7">ABC transporter permease subunit</fullName>
    </submittedName>
</protein>
<dbReference type="AlphaFoldDB" id="A0A7X1AUQ2"/>
<dbReference type="Gene3D" id="1.10.3720.10">
    <property type="entry name" value="MetI-like"/>
    <property type="match status" value="1"/>
</dbReference>
<proteinExistence type="inferred from homology"/>
<evidence type="ECO:0000256" key="1">
    <source>
        <dbReference type="ARBA" id="ARBA00004651"/>
    </source>
</evidence>
<feature type="transmembrane region" description="Helical" evidence="5">
    <location>
        <begin position="183"/>
        <end position="201"/>
    </location>
</feature>
<reference evidence="7 8" key="1">
    <citation type="submission" date="2020-07" db="EMBL/GenBank/DDBJ databases">
        <authorList>
            <person name="Feng X."/>
        </authorList>
    </citation>
    <scope>NUCLEOTIDE SEQUENCE [LARGE SCALE GENOMIC DNA]</scope>
    <source>
        <strain evidence="7 8">JCM14086</strain>
    </source>
</reference>
<dbReference type="PROSITE" id="PS50928">
    <property type="entry name" value="ABC_TM1"/>
    <property type="match status" value="1"/>
</dbReference>
<dbReference type="Pfam" id="PF00528">
    <property type="entry name" value="BPD_transp_1"/>
    <property type="match status" value="1"/>
</dbReference>
<evidence type="ECO:0000259" key="6">
    <source>
        <dbReference type="PROSITE" id="PS50928"/>
    </source>
</evidence>
<dbReference type="InterPro" id="IPR000515">
    <property type="entry name" value="MetI-like"/>
</dbReference>
<organism evidence="7 8">
    <name type="scientific">Puniceicoccus vermicola</name>
    <dbReference type="NCBI Taxonomy" id="388746"/>
    <lineage>
        <taxon>Bacteria</taxon>
        <taxon>Pseudomonadati</taxon>
        <taxon>Verrucomicrobiota</taxon>
        <taxon>Opitutia</taxon>
        <taxon>Puniceicoccales</taxon>
        <taxon>Puniceicoccaceae</taxon>
        <taxon>Puniceicoccus</taxon>
    </lineage>
</organism>
<dbReference type="SUPFAM" id="SSF161098">
    <property type="entry name" value="MetI-like"/>
    <property type="match status" value="1"/>
</dbReference>
<feature type="transmembrane region" description="Helical" evidence="5">
    <location>
        <begin position="313"/>
        <end position="338"/>
    </location>
</feature>
<comment type="caution">
    <text evidence="7">The sequence shown here is derived from an EMBL/GenBank/DDBJ whole genome shotgun (WGS) entry which is preliminary data.</text>
</comment>
<dbReference type="GO" id="GO:0042884">
    <property type="term" value="P:microcin transport"/>
    <property type="evidence" value="ECO:0007669"/>
    <property type="project" value="TreeGrafter"/>
</dbReference>
<evidence type="ECO:0000256" key="5">
    <source>
        <dbReference type="RuleBase" id="RU363032"/>
    </source>
</evidence>
<gene>
    <name evidence="7" type="ORF">H5P30_01025</name>
</gene>
<feature type="transmembrane region" description="Helical" evidence="5">
    <location>
        <begin position="143"/>
        <end position="171"/>
    </location>
</feature>
<keyword evidence="4 5" id="KW-0472">Membrane</keyword>
<dbReference type="EMBL" id="JACHVA010000016">
    <property type="protein sequence ID" value="MBC2600356.1"/>
    <property type="molecule type" value="Genomic_DNA"/>
</dbReference>
<evidence type="ECO:0000313" key="8">
    <source>
        <dbReference type="Proteomes" id="UP000525652"/>
    </source>
</evidence>
<dbReference type="InterPro" id="IPR035906">
    <property type="entry name" value="MetI-like_sf"/>
</dbReference>
<evidence type="ECO:0000313" key="7">
    <source>
        <dbReference type="EMBL" id="MBC2600356.1"/>
    </source>
</evidence>
<keyword evidence="8" id="KW-1185">Reference proteome</keyword>
<evidence type="ECO:0000256" key="2">
    <source>
        <dbReference type="ARBA" id="ARBA00022692"/>
    </source>
</evidence>